<evidence type="ECO:0000313" key="3">
    <source>
        <dbReference type="Proteomes" id="UP000252038"/>
    </source>
</evidence>
<dbReference type="AlphaFoldDB" id="A0A344UI29"/>
<proteinExistence type="predicted"/>
<evidence type="ECO:0008006" key="4">
    <source>
        <dbReference type="Google" id="ProtNLM"/>
    </source>
</evidence>
<dbReference type="Pfam" id="PF11059">
    <property type="entry name" value="DUF2860"/>
    <property type="match status" value="1"/>
</dbReference>
<feature type="region of interest" description="Disordered" evidence="1">
    <location>
        <begin position="1"/>
        <end position="70"/>
    </location>
</feature>
<reference evidence="2 3" key="1">
    <citation type="submission" date="2018-05" db="EMBL/GenBank/DDBJ databases">
        <title>Genome sequencing, assembly and analysis of the novel insecticidal bacterium, Chromobacterium phragmitis.</title>
        <authorList>
            <person name="Sparks M.E."/>
            <person name="Blackburn M.B."/>
            <person name="Gundersen-Rindal D.E."/>
        </authorList>
    </citation>
    <scope>NUCLEOTIDE SEQUENCE [LARGE SCALE GENOMIC DNA]</scope>
    <source>
        <strain evidence="2">IIBBL 274-1</strain>
    </source>
</reference>
<protein>
    <recommendedName>
        <fullName evidence="4">DUF2860 domain-containing protein</fullName>
    </recommendedName>
</protein>
<name>A0A344UI29_9NEIS</name>
<dbReference type="EMBL" id="CP029554">
    <property type="protein sequence ID" value="AXE34927.1"/>
    <property type="molecule type" value="Genomic_DNA"/>
</dbReference>
<dbReference type="InterPro" id="IPR016896">
    <property type="entry name" value="DUF2860"/>
</dbReference>
<feature type="compositionally biased region" description="Low complexity" evidence="1">
    <location>
        <begin position="12"/>
        <end position="27"/>
    </location>
</feature>
<dbReference type="KEGG" id="chrb:DK843_11840"/>
<dbReference type="PIRSF" id="PIRSF028696">
    <property type="entry name" value="UCP028696"/>
    <property type="match status" value="1"/>
</dbReference>
<dbReference type="SUPFAM" id="SSF103515">
    <property type="entry name" value="Autotransporter"/>
    <property type="match status" value="1"/>
</dbReference>
<accession>A0A344UI29</accession>
<organism evidence="2 3">
    <name type="scientific">Chromobacterium phragmitis</name>
    <dbReference type="NCBI Taxonomy" id="2202141"/>
    <lineage>
        <taxon>Bacteria</taxon>
        <taxon>Pseudomonadati</taxon>
        <taxon>Pseudomonadota</taxon>
        <taxon>Betaproteobacteria</taxon>
        <taxon>Neisseriales</taxon>
        <taxon>Chromobacteriaceae</taxon>
        <taxon>Chromobacterium</taxon>
    </lineage>
</organism>
<dbReference type="Proteomes" id="UP000252038">
    <property type="component" value="Chromosome"/>
</dbReference>
<evidence type="ECO:0000313" key="2">
    <source>
        <dbReference type="EMBL" id="AXE34927.1"/>
    </source>
</evidence>
<evidence type="ECO:0000256" key="1">
    <source>
        <dbReference type="SAM" id="MobiDB-lite"/>
    </source>
</evidence>
<dbReference type="InterPro" id="IPR036709">
    <property type="entry name" value="Autotransporte_beta_dom_sf"/>
</dbReference>
<gene>
    <name evidence="2" type="ORF">DK843_11840</name>
</gene>
<sequence>MERKETKARLASKPSGDSSSSSMPFSSARGDKPIKALRVTSTRSTCCRRSLSTPSSAASLTQSPASQSGTAPLFEDEWSYRFAGTGTRLFISSSNTSTFAAGGGMQFGVRQQLPQAGSVSAALTYGESEVWLDPYALNASRQEGKLKSAGLALGWSNILNTPFSADLSYARQKLGNERSGEAQGLTLADQALLQRNGNNYGVQAAYAWKLDKQGAHTLTPGLIYARADLDGKAMSTRRYGMQLAYAYQGADWGATTSLVALRTRYQTGNPIFAGQKADSRNTLLSLGLTRKNLFGAKAWSAFISGNYGRSDSDIAYFNEHIREVSIGMGYHF</sequence>
<feature type="compositionally biased region" description="Low complexity" evidence="1">
    <location>
        <begin position="37"/>
        <end position="68"/>
    </location>
</feature>